<feature type="compositionally biased region" description="Basic and acidic residues" evidence="7">
    <location>
        <begin position="69"/>
        <end position="88"/>
    </location>
</feature>
<dbReference type="PROSITE" id="PS50217">
    <property type="entry name" value="BZIP"/>
    <property type="match status" value="2"/>
</dbReference>
<reference evidence="11" key="1">
    <citation type="submission" date="2017-02" db="UniProtKB">
        <authorList>
            <consortium name="WormBaseParasite"/>
        </authorList>
    </citation>
    <scope>IDENTIFICATION</scope>
</reference>
<evidence type="ECO:0000313" key="11">
    <source>
        <dbReference type="WBParaSite" id="EVEC_0000289301-mRNA-1"/>
    </source>
</evidence>
<dbReference type="SMART" id="SM00338">
    <property type="entry name" value="BRLZ"/>
    <property type="match status" value="2"/>
</dbReference>
<organism evidence="11">
    <name type="scientific">Enterobius vermicularis</name>
    <name type="common">Human pinworm</name>
    <dbReference type="NCBI Taxonomy" id="51028"/>
    <lineage>
        <taxon>Eukaryota</taxon>
        <taxon>Metazoa</taxon>
        <taxon>Ecdysozoa</taxon>
        <taxon>Nematoda</taxon>
        <taxon>Chromadorea</taxon>
        <taxon>Rhabditida</taxon>
        <taxon>Spirurina</taxon>
        <taxon>Oxyuridomorpha</taxon>
        <taxon>Oxyuroidea</taxon>
        <taxon>Oxyuridae</taxon>
        <taxon>Enterobius</taxon>
    </lineage>
</organism>
<feature type="compositionally biased region" description="Polar residues" evidence="7">
    <location>
        <begin position="276"/>
        <end position="296"/>
    </location>
</feature>
<reference evidence="9 10" key="2">
    <citation type="submission" date="2018-10" db="EMBL/GenBank/DDBJ databases">
        <authorList>
            <consortium name="Pathogen Informatics"/>
        </authorList>
    </citation>
    <scope>NUCLEOTIDE SEQUENCE [LARGE SCALE GENOMIC DNA]</scope>
</reference>
<feature type="coiled-coil region" evidence="6">
    <location>
        <begin position="437"/>
        <end position="478"/>
    </location>
</feature>
<name>A0A0N4UZ56_ENTVE</name>
<dbReference type="OrthoDB" id="6022300at2759"/>
<feature type="compositionally biased region" description="Low complexity" evidence="7">
    <location>
        <begin position="8"/>
        <end position="18"/>
    </location>
</feature>
<dbReference type="SUPFAM" id="SSF57959">
    <property type="entry name" value="Leucine zipper domain"/>
    <property type="match status" value="2"/>
</dbReference>
<evidence type="ECO:0000256" key="7">
    <source>
        <dbReference type="SAM" id="MobiDB-lite"/>
    </source>
</evidence>
<dbReference type="AlphaFoldDB" id="A0A0N4UZ56"/>
<dbReference type="GO" id="GO:0003700">
    <property type="term" value="F:DNA-binding transcription factor activity"/>
    <property type="evidence" value="ECO:0007669"/>
    <property type="project" value="InterPro"/>
</dbReference>
<dbReference type="Proteomes" id="UP000274131">
    <property type="component" value="Unassembled WGS sequence"/>
</dbReference>
<evidence type="ECO:0000256" key="1">
    <source>
        <dbReference type="ARBA" id="ARBA00006079"/>
    </source>
</evidence>
<evidence type="ECO:0000256" key="5">
    <source>
        <dbReference type="ARBA" id="ARBA00023242"/>
    </source>
</evidence>
<dbReference type="Pfam" id="PF07716">
    <property type="entry name" value="bZIP_2"/>
    <property type="match status" value="2"/>
</dbReference>
<evidence type="ECO:0000313" key="9">
    <source>
        <dbReference type="EMBL" id="VDD87458.1"/>
    </source>
</evidence>
<dbReference type="CDD" id="cd14695">
    <property type="entry name" value="bZIP_HLF"/>
    <property type="match status" value="1"/>
</dbReference>
<feature type="domain" description="BZIP" evidence="8">
    <location>
        <begin position="412"/>
        <end position="471"/>
    </location>
</feature>
<keyword evidence="2" id="KW-0805">Transcription regulation</keyword>
<evidence type="ECO:0000256" key="3">
    <source>
        <dbReference type="ARBA" id="ARBA00023125"/>
    </source>
</evidence>
<dbReference type="FunFam" id="1.20.5.170:FF:000025">
    <property type="entry name" value="nuclear factor interleukin-3-regulated protein-like"/>
    <property type="match status" value="1"/>
</dbReference>
<proteinExistence type="inferred from homology"/>
<dbReference type="CDD" id="cd14694">
    <property type="entry name" value="bZIP_NFIL3"/>
    <property type="match status" value="1"/>
</dbReference>
<keyword evidence="4" id="KW-0804">Transcription</keyword>
<evidence type="ECO:0000259" key="8">
    <source>
        <dbReference type="PROSITE" id="PS50217"/>
    </source>
</evidence>
<dbReference type="PANTHER" id="PTHR15284">
    <property type="entry name" value="NUCLEAR FACTOR INTERLEUKIN-3-REGULATED PROTEIN"/>
    <property type="match status" value="1"/>
</dbReference>
<protein>
    <submittedName>
        <fullName evidence="11">BZIP domain-containing protein</fullName>
    </submittedName>
</protein>
<feature type="domain" description="BZIP" evidence="8">
    <location>
        <begin position="72"/>
        <end position="120"/>
    </location>
</feature>
<evidence type="ECO:0000256" key="2">
    <source>
        <dbReference type="ARBA" id="ARBA00023015"/>
    </source>
</evidence>
<dbReference type="PROSITE" id="PS00036">
    <property type="entry name" value="BZIP_BASIC"/>
    <property type="match status" value="1"/>
</dbReference>
<dbReference type="STRING" id="51028.A0A0N4UZ56"/>
<dbReference type="InterPro" id="IPR004827">
    <property type="entry name" value="bZIP"/>
</dbReference>
<feature type="compositionally biased region" description="Polar residues" evidence="7">
    <location>
        <begin position="54"/>
        <end position="68"/>
    </location>
</feature>
<dbReference type="WBParaSite" id="EVEC_0000289301-mRNA-1">
    <property type="protein sequence ID" value="EVEC_0000289301-mRNA-1"/>
    <property type="gene ID" value="EVEC_0000289301"/>
</dbReference>
<dbReference type="GO" id="GO:0005634">
    <property type="term" value="C:nucleus"/>
    <property type="evidence" value="ECO:0007669"/>
    <property type="project" value="TreeGrafter"/>
</dbReference>
<feature type="region of interest" description="Disordered" evidence="7">
    <location>
        <begin position="364"/>
        <end position="431"/>
    </location>
</feature>
<feature type="compositionally biased region" description="Low complexity" evidence="7">
    <location>
        <begin position="372"/>
        <end position="396"/>
    </location>
</feature>
<dbReference type="PANTHER" id="PTHR15284:SF0">
    <property type="entry name" value="GH23983P"/>
    <property type="match status" value="1"/>
</dbReference>
<feature type="compositionally biased region" description="Basic and acidic residues" evidence="7">
    <location>
        <begin position="298"/>
        <end position="307"/>
    </location>
</feature>
<feature type="region of interest" description="Disordered" evidence="7">
    <location>
        <begin position="1"/>
        <end position="20"/>
    </location>
</feature>
<sequence length="482" mass="53569">MDLTGGESCSSSRSSPFSANGTGLSLLCSALDQRPDLIDSSNSSEGSTSPSPSQCGSGISQRRSFTNDNTRDEAYWEKRRRNNDAAKRSREKRRMNDIVMEQRLIELTKENTILKNRLQQQHDFASPATNLQSLPHHDSVIVAGPKYETASLPAPSITAYTDYVNPAGASTKLQAVFPQLLGANPLLASGPSPTLPSQSIPMLHLCHLQAAFQTQQYRTPSAAHISLGNGAFQPFQSTRDVIPRRSSPDSSTNDSIPLDHSYREPLELRQMPSYRCPSNQAGRDSESAENWQNHSSHLSHERLDNDQQKPQSLLELLSTRRPSPLVPETRTDIHSGLANTAFRECDLKNCLSSLNVNLCTSKSDVDSMGSPNSNQSTTDSTHSTHSQSSPTSSQPNAAIVKALKARPSSKVQQQYMDRRRRNNEAAKRCRANRRAQFELRSKRAQQLEQENNELRKEMNRLKQEIEQLKAMHAVQNASILQQ</sequence>
<dbReference type="InterPro" id="IPR047106">
    <property type="entry name" value="NFIL3-like_bZIP"/>
</dbReference>
<dbReference type="InterPro" id="IPR046347">
    <property type="entry name" value="bZIP_sf"/>
</dbReference>
<feature type="compositionally biased region" description="Low complexity" evidence="7">
    <location>
        <begin position="40"/>
        <end position="53"/>
    </location>
</feature>
<keyword evidence="5" id="KW-0539">Nucleus</keyword>
<evidence type="ECO:0000313" key="10">
    <source>
        <dbReference type="Proteomes" id="UP000274131"/>
    </source>
</evidence>
<dbReference type="Gene3D" id="1.20.5.170">
    <property type="match status" value="2"/>
</dbReference>
<accession>A0A0N4UZ56</accession>
<keyword evidence="6" id="KW-0175">Coiled coil</keyword>
<keyword evidence="3" id="KW-0238">DNA-binding</keyword>
<feature type="region of interest" description="Disordered" evidence="7">
    <location>
        <begin position="35"/>
        <end position="94"/>
    </location>
</feature>
<keyword evidence="10" id="KW-1185">Reference proteome</keyword>
<evidence type="ECO:0000256" key="4">
    <source>
        <dbReference type="ARBA" id="ARBA00023163"/>
    </source>
</evidence>
<evidence type="ECO:0000256" key="6">
    <source>
        <dbReference type="SAM" id="Coils"/>
    </source>
</evidence>
<dbReference type="GO" id="GO:0007623">
    <property type="term" value="P:circadian rhythm"/>
    <property type="evidence" value="ECO:0007669"/>
    <property type="project" value="TreeGrafter"/>
</dbReference>
<dbReference type="EMBL" id="UXUI01007412">
    <property type="protein sequence ID" value="VDD87458.1"/>
    <property type="molecule type" value="Genomic_DNA"/>
</dbReference>
<comment type="similarity">
    <text evidence="1">Belongs to the bZIP family. NFIL3 subfamily.</text>
</comment>
<dbReference type="InterPro" id="IPR047229">
    <property type="entry name" value="NFIL3-like"/>
</dbReference>
<feature type="region of interest" description="Disordered" evidence="7">
    <location>
        <begin position="238"/>
        <end position="307"/>
    </location>
</feature>
<gene>
    <name evidence="9" type="ORF">EVEC_LOCUS2601</name>
</gene>
<dbReference type="GO" id="GO:0003677">
    <property type="term" value="F:DNA binding"/>
    <property type="evidence" value="ECO:0007669"/>
    <property type="project" value="UniProtKB-KW"/>
</dbReference>